<accession>A0A955EEM4</accession>
<gene>
    <name evidence="1" type="ORF">KC980_04300</name>
</gene>
<protein>
    <submittedName>
        <fullName evidence="1">Uncharacterized protein</fullName>
    </submittedName>
</protein>
<dbReference type="EMBL" id="JAGQNX010000140">
    <property type="protein sequence ID" value="MCA9308709.1"/>
    <property type="molecule type" value="Genomic_DNA"/>
</dbReference>
<name>A0A955EEM4_UNCKA</name>
<proteinExistence type="predicted"/>
<reference evidence="1" key="2">
    <citation type="journal article" date="2021" name="Microbiome">
        <title>Successional dynamics and alternative stable states in a saline activated sludge microbial community over 9 years.</title>
        <authorList>
            <person name="Wang Y."/>
            <person name="Ye J."/>
            <person name="Ju F."/>
            <person name="Liu L."/>
            <person name="Boyd J.A."/>
            <person name="Deng Y."/>
            <person name="Parks D.H."/>
            <person name="Jiang X."/>
            <person name="Yin X."/>
            <person name="Woodcroft B.J."/>
            <person name="Tyson G.W."/>
            <person name="Hugenholtz P."/>
            <person name="Polz M.F."/>
            <person name="Zhang T."/>
        </authorList>
    </citation>
    <scope>NUCLEOTIDE SEQUENCE</scope>
    <source>
        <strain evidence="1">HKST-UBA79</strain>
    </source>
</reference>
<dbReference type="AlphaFoldDB" id="A0A955EEM4"/>
<organism evidence="1 2">
    <name type="scientific">candidate division WWE3 bacterium</name>
    <dbReference type="NCBI Taxonomy" id="2053526"/>
    <lineage>
        <taxon>Bacteria</taxon>
        <taxon>Katanobacteria</taxon>
    </lineage>
</organism>
<feature type="non-terminal residue" evidence="1">
    <location>
        <position position="144"/>
    </location>
</feature>
<evidence type="ECO:0000313" key="2">
    <source>
        <dbReference type="Proteomes" id="UP000740557"/>
    </source>
</evidence>
<sequence>MFKQLWQRAQPEHNEEQLMETVIARTQQYVDNHPDTVQKLAEIADKIKTEHPQYPEACCDLAVQYAQRHPELNLQIKAGHMKQGNKQISHGWLYDLEEQVNIDITVGQFERFKGVEIMVFTNDELRDLGYTYSERETQSMLKHI</sequence>
<dbReference type="Proteomes" id="UP000740557">
    <property type="component" value="Unassembled WGS sequence"/>
</dbReference>
<comment type="caution">
    <text evidence="1">The sequence shown here is derived from an EMBL/GenBank/DDBJ whole genome shotgun (WGS) entry which is preliminary data.</text>
</comment>
<reference evidence="1" key="1">
    <citation type="submission" date="2020-04" db="EMBL/GenBank/DDBJ databases">
        <authorList>
            <person name="Zhang T."/>
        </authorList>
    </citation>
    <scope>NUCLEOTIDE SEQUENCE</scope>
    <source>
        <strain evidence="1">HKST-UBA79</strain>
    </source>
</reference>
<evidence type="ECO:0000313" key="1">
    <source>
        <dbReference type="EMBL" id="MCA9308709.1"/>
    </source>
</evidence>